<dbReference type="PANTHER" id="PTHR10953:SF29">
    <property type="entry name" value="NEDD8-ACTIVATING ENZYME E1 REGULATORY SUBUNIT"/>
    <property type="match status" value="1"/>
</dbReference>
<gene>
    <name evidence="3" type="primary">NAE1</name>
    <name evidence="3" type="ORF">F1559_004440</name>
</gene>
<evidence type="ECO:0000256" key="1">
    <source>
        <dbReference type="SAM" id="MobiDB-lite"/>
    </source>
</evidence>
<dbReference type="PANTHER" id="PTHR10953">
    <property type="entry name" value="UBIQUITIN-ACTIVATING ENZYME E1"/>
    <property type="match status" value="1"/>
</dbReference>
<sequence>MLGETGPLEQENASCNPEEETPQARYLRQVSIWGNSAQRLLQHARVAIIGSASVGAEVAKCLLLSGVNDILLVDDARTTVADSEQNFFLPPEAVGEWRALALAQQLQRLNPFARIQARVGSARTFAAEWTSHQRLSIVIVTESTQSQVQLVADRCWEATTPLLILRVEGLVGYITPQFPEQILFQRGQHPGALSLDCLRAMRLIQPFETLTAWCLQRFWPLSQWDEAQLAQIPWPVLIVLARYAIQDESSLHRARTWDREIVRTQAMAAARRAPVQTSERNESFTEGFVEGALESPQRAISECCRVHDAVPGDERDPGDNTDESTDSKLQLDQNQRAEALLLEEIMERLREWQTNRRLSNWTQALAMLRRLANATDRMEPSILRFPLSFRDETMTRILRAIRVLSDQRGWPVCRELDHLSGDAVAVAALKRLYQEQADRDVEAVCEFLKSEDIDSVQGDLIPTHLVRRVCSNLFFMTVRRTRRYSFLNGCGASIPSNSERLPQARRSAGWFLALHAYDGYQESTTGVQGDADHSIGLLNEAQRLAESWGWSSDLVTPDHVRHIQQTAGRAEPAMAVMLGALAAQEAIKLIIQRFEPLAGNFGIRRARQYGLLC</sequence>
<feature type="domain" description="THIF-type NAD/FAD binding fold" evidence="2">
    <location>
        <begin position="26"/>
        <end position="600"/>
    </location>
</feature>
<evidence type="ECO:0000313" key="3">
    <source>
        <dbReference type="EMBL" id="KAF6004260.1"/>
    </source>
</evidence>
<dbReference type="AlphaFoldDB" id="A0A7J7ING3"/>
<evidence type="ECO:0000313" key="4">
    <source>
        <dbReference type="Proteomes" id="UP000530660"/>
    </source>
</evidence>
<dbReference type="GO" id="GO:0045116">
    <property type="term" value="P:protein neddylation"/>
    <property type="evidence" value="ECO:0007669"/>
    <property type="project" value="TreeGrafter"/>
</dbReference>
<comment type="caution">
    <text evidence="3">The sequence shown here is derived from an EMBL/GenBank/DDBJ whole genome shotgun (WGS) entry which is preliminary data.</text>
</comment>
<name>A0A7J7ING3_9RHOD</name>
<dbReference type="Pfam" id="PF00899">
    <property type="entry name" value="ThiF"/>
    <property type="match status" value="1"/>
</dbReference>
<dbReference type="GO" id="GO:0019781">
    <property type="term" value="F:NEDD8 activating enzyme activity"/>
    <property type="evidence" value="ECO:0007669"/>
    <property type="project" value="TreeGrafter"/>
</dbReference>
<keyword evidence="4" id="KW-1185">Reference proteome</keyword>
<dbReference type="InterPro" id="IPR035985">
    <property type="entry name" value="Ubiquitin-activating_enz"/>
</dbReference>
<dbReference type="Gene3D" id="3.40.50.720">
    <property type="entry name" value="NAD(P)-binding Rossmann-like Domain"/>
    <property type="match status" value="2"/>
</dbReference>
<protein>
    <submittedName>
        <fullName evidence="3">NEDD8-activating enzyme E1 regulatory subunit</fullName>
    </submittedName>
</protein>
<feature type="region of interest" description="Disordered" evidence="1">
    <location>
        <begin position="308"/>
        <end position="329"/>
    </location>
</feature>
<feature type="compositionally biased region" description="Basic and acidic residues" evidence="1">
    <location>
        <begin position="308"/>
        <end position="318"/>
    </location>
</feature>
<accession>A0A7J7ING3</accession>
<proteinExistence type="predicted"/>
<evidence type="ECO:0000259" key="2">
    <source>
        <dbReference type="Pfam" id="PF00899"/>
    </source>
</evidence>
<dbReference type="InterPro" id="IPR000594">
    <property type="entry name" value="ThiF_NAD_FAD-bd"/>
</dbReference>
<dbReference type="GO" id="GO:0005737">
    <property type="term" value="C:cytoplasm"/>
    <property type="evidence" value="ECO:0007669"/>
    <property type="project" value="TreeGrafter"/>
</dbReference>
<dbReference type="OrthoDB" id="1708823at2759"/>
<feature type="region of interest" description="Disordered" evidence="1">
    <location>
        <begin position="1"/>
        <end position="21"/>
    </location>
</feature>
<dbReference type="EMBL" id="VWRR01000004">
    <property type="protein sequence ID" value="KAF6004260.1"/>
    <property type="molecule type" value="Genomic_DNA"/>
</dbReference>
<reference evidence="3 4" key="1">
    <citation type="journal article" date="2020" name="J. Phycol.">
        <title>Comparative genome analysis reveals Cyanidiococcus gen. nov., a new extremophilic red algal genus sister to Cyanidioschyzon (Cyanidioschyzonaceae, Rhodophyta).</title>
        <authorList>
            <person name="Liu S.-L."/>
            <person name="Chiang Y.-R."/>
            <person name="Yoon H.S."/>
            <person name="Fu H.-Y."/>
        </authorList>
    </citation>
    <scope>NUCLEOTIDE SEQUENCE [LARGE SCALE GENOMIC DNA]</scope>
    <source>
        <strain evidence="3 4">THAL066</strain>
    </source>
</reference>
<organism evidence="3 4">
    <name type="scientific">Cyanidiococcus yangmingshanensis</name>
    <dbReference type="NCBI Taxonomy" id="2690220"/>
    <lineage>
        <taxon>Eukaryota</taxon>
        <taxon>Rhodophyta</taxon>
        <taxon>Bangiophyceae</taxon>
        <taxon>Cyanidiales</taxon>
        <taxon>Cyanidiaceae</taxon>
        <taxon>Cyanidiococcus</taxon>
    </lineage>
</organism>
<dbReference type="InterPro" id="IPR045886">
    <property type="entry name" value="ThiF/MoeB/HesA"/>
</dbReference>
<dbReference type="SUPFAM" id="SSF69572">
    <property type="entry name" value="Activating enzymes of the ubiquitin-like proteins"/>
    <property type="match status" value="2"/>
</dbReference>
<dbReference type="Proteomes" id="UP000530660">
    <property type="component" value="Unassembled WGS sequence"/>
</dbReference>